<dbReference type="PANTHER" id="PTHR43656">
    <property type="entry name" value="BINDING OXIDOREDUCTASE, PUTATIVE (AFU_ORTHOLOGUE AFUA_2G08260)-RELATED"/>
    <property type="match status" value="1"/>
</dbReference>
<sequence>MAKYNEALTLRSGITLKNRLIMAPMTIVSSFHDGAVTQEEIAHYQRRAKGVAAVITGTANVTDNGKGWPGELTIATDNAIPNLTKLTEAVHSQGAKAILQIFHAGRMTHATTIGEQPASASTVAAEVPDAELPRELTNAEILEIIEAFGQATRRAIAAGFDGVEIHGANMYLIHQFFSPHSNRRTDAWGGSLEKRAAFPLAVVKRVLAEVKQAERPFLVGYRFSPVEGTTPGIRLEDTFYLLEQLKTQELDYLHVSLRHYERKSNSPDFQEKSELAYLHEALAGAIPLIGVGGVRTGNDVDNLLENAEFCAIGQQLLIDPEFPVKVLENRADEAVTKSFAEGIYDVEMSEPTLRYLEKRYN</sequence>
<proteinExistence type="predicted"/>
<evidence type="ECO:0000259" key="3">
    <source>
        <dbReference type="Pfam" id="PF00724"/>
    </source>
</evidence>
<dbReference type="Pfam" id="PF00724">
    <property type="entry name" value="Oxidored_FMN"/>
    <property type="match status" value="1"/>
</dbReference>
<dbReference type="SUPFAM" id="SSF51395">
    <property type="entry name" value="FMN-linked oxidoreductases"/>
    <property type="match status" value="1"/>
</dbReference>
<evidence type="ECO:0000256" key="2">
    <source>
        <dbReference type="ARBA" id="ARBA00023002"/>
    </source>
</evidence>
<dbReference type="Proteomes" id="UP001595987">
    <property type="component" value="Unassembled WGS sequence"/>
</dbReference>
<feature type="domain" description="NADH:flavin oxidoreductase/NADH oxidase N-terminal" evidence="3">
    <location>
        <begin position="12"/>
        <end position="333"/>
    </location>
</feature>
<comment type="caution">
    <text evidence="4">The sequence shown here is derived from an EMBL/GenBank/DDBJ whole genome shotgun (WGS) entry which is preliminary data.</text>
</comment>
<protein>
    <submittedName>
        <fullName evidence="4">NADH-dependent flavin oxidoreductase</fullName>
    </submittedName>
</protein>
<gene>
    <name evidence="4" type="ORF">ACFO26_03220</name>
</gene>
<name>A0ABV9JD53_9LACT</name>
<accession>A0ABV9JD53</accession>
<dbReference type="EMBL" id="JBHSGD010000004">
    <property type="protein sequence ID" value="MFC4651908.1"/>
    <property type="molecule type" value="Genomic_DNA"/>
</dbReference>
<dbReference type="RefSeq" id="WP_213533775.1">
    <property type="nucleotide sequence ID" value="NZ_BOVQ01000002.1"/>
</dbReference>
<keyword evidence="1" id="KW-0285">Flavoprotein</keyword>
<dbReference type="Gene3D" id="3.20.20.70">
    <property type="entry name" value="Aldolase class I"/>
    <property type="match status" value="1"/>
</dbReference>
<evidence type="ECO:0000313" key="5">
    <source>
        <dbReference type="Proteomes" id="UP001595987"/>
    </source>
</evidence>
<keyword evidence="2" id="KW-0560">Oxidoreductase</keyword>
<dbReference type="InterPro" id="IPR051799">
    <property type="entry name" value="NADH_flavin_oxidoreductase"/>
</dbReference>
<dbReference type="CDD" id="cd04735">
    <property type="entry name" value="OYE_like_4_FMN"/>
    <property type="match status" value="1"/>
</dbReference>
<keyword evidence="5" id="KW-1185">Reference proteome</keyword>
<evidence type="ECO:0000313" key="4">
    <source>
        <dbReference type="EMBL" id="MFC4651908.1"/>
    </source>
</evidence>
<dbReference type="PANTHER" id="PTHR43656:SF2">
    <property type="entry name" value="BINDING OXIDOREDUCTASE, PUTATIVE (AFU_ORTHOLOGUE AFUA_2G08260)-RELATED"/>
    <property type="match status" value="1"/>
</dbReference>
<reference evidence="5" key="1">
    <citation type="journal article" date="2019" name="Int. J. Syst. Evol. Microbiol.">
        <title>The Global Catalogue of Microorganisms (GCM) 10K type strain sequencing project: providing services to taxonomists for standard genome sequencing and annotation.</title>
        <authorList>
            <consortium name="The Broad Institute Genomics Platform"/>
            <consortium name="The Broad Institute Genome Sequencing Center for Infectious Disease"/>
            <person name="Wu L."/>
            <person name="Ma J."/>
        </authorList>
    </citation>
    <scope>NUCLEOTIDE SEQUENCE [LARGE SCALE GENOMIC DNA]</scope>
    <source>
        <strain evidence="5">CCUG 63287</strain>
    </source>
</reference>
<evidence type="ECO:0000256" key="1">
    <source>
        <dbReference type="ARBA" id="ARBA00022630"/>
    </source>
</evidence>
<dbReference type="InterPro" id="IPR013785">
    <property type="entry name" value="Aldolase_TIM"/>
</dbReference>
<dbReference type="InterPro" id="IPR001155">
    <property type="entry name" value="OxRdtase_FMN_N"/>
</dbReference>
<organism evidence="4 5">
    <name type="scientific">Lactococcus nasutitermitis</name>
    <dbReference type="NCBI Taxonomy" id="1652957"/>
    <lineage>
        <taxon>Bacteria</taxon>
        <taxon>Bacillati</taxon>
        <taxon>Bacillota</taxon>
        <taxon>Bacilli</taxon>
        <taxon>Lactobacillales</taxon>
        <taxon>Streptococcaceae</taxon>
        <taxon>Lactococcus</taxon>
    </lineage>
</organism>